<feature type="signal peptide" evidence="1">
    <location>
        <begin position="1"/>
        <end position="16"/>
    </location>
</feature>
<dbReference type="EMBL" id="GGFM01009946">
    <property type="protein sequence ID" value="MBW30697.1"/>
    <property type="molecule type" value="Transcribed_RNA"/>
</dbReference>
<dbReference type="AlphaFoldDB" id="A0A2M3ZQ50"/>
<keyword evidence="1" id="KW-0732">Signal</keyword>
<organism evidence="2">
    <name type="scientific">Anopheles braziliensis</name>
    <dbReference type="NCBI Taxonomy" id="58242"/>
    <lineage>
        <taxon>Eukaryota</taxon>
        <taxon>Metazoa</taxon>
        <taxon>Ecdysozoa</taxon>
        <taxon>Arthropoda</taxon>
        <taxon>Hexapoda</taxon>
        <taxon>Insecta</taxon>
        <taxon>Pterygota</taxon>
        <taxon>Neoptera</taxon>
        <taxon>Endopterygota</taxon>
        <taxon>Diptera</taxon>
        <taxon>Nematocera</taxon>
        <taxon>Culicoidea</taxon>
        <taxon>Culicidae</taxon>
        <taxon>Anophelinae</taxon>
        <taxon>Anopheles</taxon>
    </lineage>
</organism>
<evidence type="ECO:0000256" key="1">
    <source>
        <dbReference type="SAM" id="SignalP"/>
    </source>
</evidence>
<protein>
    <submittedName>
        <fullName evidence="2">Putative secreted peptide</fullName>
    </submittedName>
</protein>
<reference evidence="2" key="1">
    <citation type="submission" date="2018-01" db="EMBL/GenBank/DDBJ databases">
        <title>An insight into the sialome of Amazonian anophelines.</title>
        <authorList>
            <person name="Ribeiro J.M."/>
            <person name="Scarpassa V."/>
            <person name="Calvo E."/>
        </authorList>
    </citation>
    <scope>NUCLEOTIDE SEQUENCE</scope>
    <source>
        <tissue evidence="2">Salivary glands</tissue>
    </source>
</reference>
<feature type="chain" id="PRO_5014850263" evidence="1">
    <location>
        <begin position="17"/>
        <end position="68"/>
    </location>
</feature>
<proteinExistence type="predicted"/>
<sequence>MRSVVSVVVVAAAVSATMVVSVPASIKATRPGSAMVDRTGATTTTWAPRTCATTARHRTTITAVTMAE</sequence>
<name>A0A2M3ZQ50_9DIPT</name>
<evidence type="ECO:0000313" key="2">
    <source>
        <dbReference type="EMBL" id="MBW30697.1"/>
    </source>
</evidence>
<accession>A0A2M3ZQ50</accession>